<name>A0A7G9GEF7_9FIRM</name>
<dbReference type="InterPro" id="IPR003439">
    <property type="entry name" value="ABC_transporter-like_ATP-bd"/>
</dbReference>
<keyword evidence="6" id="KW-1185">Reference proteome</keyword>
<reference evidence="5 6" key="1">
    <citation type="submission" date="2020-08" db="EMBL/GenBank/DDBJ databases">
        <authorList>
            <person name="Liu C."/>
            <person name="Sun Q."/>
        </authorList>
    </citation>
    <scope>NUCLEOTIDE SEQUENCE [LARGE SCALE GENOMIC DNA]</scope>
    <source>
        <strain evidence="5 6">NSJ-29</strain>
    </source>
</reference>
<evidence type="ECO:0000259" key="4">
    <source>
        <dbReference type="PROSITE" id="PS50893"/>
    </source>
</evidence>
<dbReference type="InterPro" id="IPR027417">
    <property type="entry name" value="P-loop_NTPase"/>
</dbReference>
<protein>
    <submittedName>
        <fullName evidence="5">ABC transporter ATP-binding protein</fullName>
    </submittedName>
</protein>
<dbReference type="SMART" id="SM00382">
    <property type="entry name" value="AAA"/>
    <property type="match status" value="1"/>
</dbReference>
<dbReference type="RefSeq" id="WP_118642284.1">
    <property type="nucleotide sequence ID" value="NZ_CP060635.1"/>
</dbReference>
<evidence type="ECO:0000313" key="5">
    <source>
        <dbReference type="EMBL" id="QNM09189.1"/>
    </source>
</evidence>
<dbReference type="PANTHER" id="PTHR42788">
    <property type="entry name" value="TAURINE IMPORT ATP-BINDING PROTEIN-RELATED"/>
    <property type="match status" value="1"/>
</dbReference>
<keyword evidence="2" id="KW-0547">Nucleotide-binding</keyword>
<dbReference type="GO" id="GO:0016887">
    <property type="term" value="F:ATP hydrolysis activity"/>
    <property type="evidence" value="ECO:0007669"/>
    <property type="project" value="InterPro"/>
</dbReference>
<dbReference type="AlphaFoldDB" id="A0A7G9GEF7"/>
<sequence length="264" mass="29356">MDQLLELNHISLAYHTPEGETPVLSDISFSIEKGEFVAIVGPSGCGKSTILNLISGLLRPEHGTITIEGKPLEESSINIGYMLQKDHLFEWRTIYSNVLLGLEIQHNITDETKAHVDELMSSYGLAQFKKARPSQLSGGMRQRAALIRTLALEPALLLLDEPFSALDYQTRLNVADDIGQIIKKEGKTALLVTHDISEAISMADRVIILSKRPARLTSVIPVELDIENRTPMSSRNAPNFKHYFNLIWKELNSHEGNNSTISLS</sequence>
<keyword evidence="1" id="KW-0813">Transport</keyword>
<dbReference type="SUPFAM" id="SSF52540">
    <property type="entry name" value="P-loop containing nucleoside triphosphate hydrolases"/>
    <property type="match status" value="1"/>
</dbReference>
<evidence type="ECO:0000256" key="3">
    <source>
        <dbReference type="ARBA" id="ARBA00022840"/>
    </source>
</evidence>
<dbReference type="KEGG" id="whj:H9Q79_02530"/>
<dbReference type="InterPro" id="IPR003593">
    <property type="entry name" value="AAA+_ATPase"/>
</dbReference>
<dbReference type="Gene3D" id="3.40.50.300">
    <property type="entry name" value="P-loop containing nucleotide triphosphate hydrolases"/>
    <property type="match status" value="1"/>
</dbReference>
<evidence type="ECO:0000256" key="1">
    <source>
        <dbReference type="ARBA" id="ARBA00022448"/>
    </source>
</evidence>
<organism evidence="5 6">
    <name type="scientific">Wansuia hejianensis</name>
    <dbReference type="NCBI Taxonomy" id="2763667"/>
    <lineage>
        <taxon>Bacteria</taxon>
        <taxon>Bacillati</taxon>
        <taxon>Bacillota</taxon>
        <taxon>Clostridia</taxon>
        <taxon>Lachnospirales</taxon>
        <taxon>Lachnospiraceae</taxon>
        <taxon>Wansuia</taxon>
    </lineage>
</organism>
<dbReference type="InterPro" id="IPR017871">
    <property type="entry name" value="ABC_transporter-like_CS"/>
</dbReference>
<dbReference type="CDD" id="cd03293">
    <property type="entry name" value="ABC_NrtD_SsuB_transporters"/>
    <property type="match status" value="1"/>
</dbReference>
<dbReference type="PANTHER" id="PTHR42788:SF21">
    <property type="entry name" value="ABC TRANSPORTER ATP-BINDING PROTEIN"/>
    <property type="match status" value="1"/>
</dbReference>
<evidence type="ECO:0000256" key="2">
    <source>
        <dbReference type="ARBA" id="ARBA00022741"/>
    </source>
</evidence>
<dbReference type="PROSITE" id="PS00211">
    <property type="entry name" value="ABC_TRANSPORTER_1"/>
    <property type="match status" value="1"/>
</dbReference>
<dbReference type="InterPro" id="IPR050166">
    <property type="entry name" value="ABC_transporter_ATP-bind"/>
</dbReference>
<dbReference type="Proteomes" id="UP000515860">
    <property type="component" value="Chromosome"/>
</dbReference>
<feature type="domain" description="ABC transporter" evidence="4">
    <location>
        <begin position="5"/>
        <end position="236"/>
    </location>
</feature>
<dbReference type="PROSITE" id="PS50893">
    <property type="entry name" value="ABC_TRANSPORTER_2"/>
    <property type="match status" value="1"/>
</dbReference>
<evidence type="ECO:0000313" key="6">
    <source>
        <dbReference type="Proteomes" id="UP000515860"/>
    </source>
</evidence>
<keyword evidence="3 5" id="KW-0067">ATP-binding</keyword>
<proteinExistence type="predicted"/>
<dbReference type="Pfam" id="PF00005">
    <property type="entry name" value="ABC_tran"/>
    <property type="match status" value="1"/>
</dbReference>
<accession>A0A7G9GEF7</accession>
<dbReference type="EMBL" id="CP060635">
    <property type="protein sequence ID" value="QNM09189.1"/>
    <property type="molecule type" value="Genomic_DNA"/>
</dbReference>
<gene>
    <name evidence="5" type="ORF">H9Q79_02530</name>
</gene>
<dbReference type="GO" id="GO:0005524">
    <property type="term" value="F:ATP binding"/>
    <property type="evidence" value="ECO:0007669"/>
    <property type="project" value="UniProtKB-KW"/>
</dbReference>